<reference evidence="2 3" key="1">
    <citation type="submission" date="2021-04" db="EMBL/GenBank/DDBJ databases">
        <title>Determining the burden of carbapenem-resistant Enterobacterales from a tertiary public heath setting in Bangladesh: a clinical, epidemiological, and molecular study.</title>
        <authorList>
            <person name="Farzana R."/>
            <person name="Walsh T.R."/>
        </authorList>
    </citation>
    <scope>NUCLEOTIDE SEQUENCE [LARGE SCALE GENOMIC DNA]</scope>
    <source>
        <strain evidence="2">Dmpro_s316</strain>
        <strain evidence="3">dmpro_s316</strain>
    </source>
</reference>
<protein>
    <submittedName>
        <fullName evidence="1">Uncharacterized protein</fullName>
    </submittedName>
</protein>
<evidence type="ECO:0000313" key="1">
    <source>
        <dbReference type="EMBL" id="EMP9432695.1"/>
    </source>
</evidence>
<dbReference type="Proteomes" id="UP001495779">
    <property type="component" value="Unassembled WGS sequence"/>
</dbReference>
<reference evidence="1" key="2">
    <citation type="submission" date="2024-02" db="EMBL/GenBank/DDBJ databases">
        <authorList>
            <consortium name="Clinical and Environmental Microbiology Branch: Whole genome sequencing antimicrobial resistance pathogens in the healthcare setting"/>
        </authorList>
    </citation>
    <scope>NUCLEOTIDE SEQUENCE</scope>
    <source>
        <strain evidence="1">2020GO-00142</strain>
    </source>
</reference>
<dbReference type="EMBL" id="JAGSRH010000001">
    <property type="protein sequence ID" value="MER5075272.1"/>
    <property type="molecule type" value="Genomic_DNA"/>
</dbReference>
<dbReference type="RefSeq" id="WP_249999102.1">
    <property type="nucleotide sequence ID" value="NZ_CP095443.1"/>
</dbReference>
<sequence length="184" mass="20856">MYLDKNSKVTSGFIKNENLSKTELISCVNENDFTVNVHNLIFKLNEPTSKVKSNVLSITGQEPLLFDIGQNDDGVTSFALDYKYNNQIVIYLSALNSDVYNIDEETITQMNFTTPNQFTSRGVGIGGHFNDVLEMYGHCGIIEQRSGSTTITYNYFEKSLIFTIEKDTIIGVTYLTLQWNQINF</sequence>
<dbReference type="EMBL" id="AAZDVE040000010">
    <property type="protein sequence ID" value="EMP9432695.1"/>
    <property type="molecule type" value="Genomic_DNA"/>
</dbReference>
<organism evidence="1">
    <name type="scientific">Providencia stuartii</name>
    <dbReference type="NCBI Taxonomy" id="588"/>
    <lineage>
        <taxon>Bacteria</taxon>
        <taxon>Pseudomonadati</taxon>
        <taxon>Pseudomonadota</taxon>
        <taxon>Gammaproteobacteria</taxon>
        <taxon>Enterobacterales</taxon>
        <taxon>Morganellaceae</taxon>
        <taxon>Providencia</taxon>
    </lineage>
</organism>
<gene>
    <name evidence="1" type="ORF">JRA39_001736</name>
    <name evidence="2" type="ORF">KDV35_00015</name>
</gene>
<comment type="caution">
    <text evidence="1">The sequence shown here is derived from an EMBL/GenBank/DDBJ whole genome shotgun (WGS) entry which is preliminary data.</text>
</comment>
<accession>A0AAI9HZ95</accession>
<dbReference type="AlphaFoldDB" id="A0AAI9HZ95"/>
<proteinExistence type="predicted"/>
<evidence type="ECO:0000313" key="3">
    <source>
        <dbReference type="Proteomes" id="UP001495779"/>
    </source>
</evidence>
<name>A0AAI9HZ95_PROST</name>
<evidence type="ECO:0000313" key="2">
    <source>
        <dbReference type="EMBL" id="MER5075272.1"/>
    </source>
</evidence>